<keyword evidence="2" id="KW-0812">Transmembrane</keyword>
<organism evidence="4 5">
    <name type="scientific">Apiospora kogelbergensis</name>
    <dbReference type="NCBI Taxonomy" id="1337665"/>
    <lineage>
        <taxon>Eukaryota</taxon>
        <taxon>Fungi</taxon>
        <taxon>Dikarya</taxon>
        <taxon>Ascomycota</taxon>
        <taxon>Pezizomycotina</taxon>
        <taxon>Sordariomycetes</taxon>
        <taxon>Xylariomycetidae</taxon>
        <taxon>Amphisphaeriales</taxon>
        <taxon>Apiosporaceae</taxon>
        <taxon>Apiospora</taxon>
    </lineage>
</organism>
<feature type="region of interest" description="Disordered" evidence="1">
    <location>
        <begin position="253"/>
        <end position="322"/>
    </location>
</feature>
<keyword evidence="2" id="KW-1133">Transmembrane helix</keyword>
<dbReference type="AlphaFoldDB" id="A0AAW0QKD7"/>
<feature type="signal peptide" evidence="3">
    <location>
        <begin position="1"/>
        <end position="18"/>
    </location>
</feature>
<reference evidence="4 5" key="1">
    <citation type="submission" date="2023-01" db="EMBL/GenBank/DDBJ databases">
        <title>Analysis of 21 Apiospora genomes using comparative genomics revels a genus with tremendous synthesis potential of carbohydrate active enzymes and secondary metabolites.</title>
        <authorList>
            <person name="Sorensen T."/>
        </authorList>
    </citation>
    <scope>NUCLEOTIDE SEQUENCE [LARGE SCALE GENOMIC DNA]</scope>
    <source>
        <strain evidence="4 5">CBS 117206</strain>
    </source>
</reference>
<keyword evidence="5" id="KW-1185">Reference proteome</keyword>
<protein>
    <recommendedName>
        <fullName evidence="6">Mid2 domain-containing protein</fullName>
    </recommendedName>
</protein>
<evidence type="ECO:0000313" key="4">
    <source>
        <dbReference type="EMBL" id="KAK8105939.1"/>
    </source>
</evidence>
<dbReference type="Proteomes" id="UP001392437">
    <property type="component" value="Unassembled WGS sequence"/>
</dbReference>
<evidence type="ECO:0000256" key="2">
    <source>
        <dbReference type="SAM" id="Phobius"/>
    </source>
</evidence>
<feature type="compositionally biased region" description="Pro residues" evidence="1">
    <location>
        <begin position="162"/>
        <end position="177"/>
    </location>
</feature>
<feature type="region of interest" description="Disordered" evidence="1">
    <location>
        <begin position="152"/>
        <end position="184"/>
    </location>
</feature>
<dbReference type="EMBL" id="JAQQWP010000008">
    <property type="protein sequence ID" value="KAK8105939.1"/>
    <property type="molecule type" value="Genomic_DNA"/>
</dbReference>
<feature type="transmembrane region" description="Helical" evidence="2">
    <location>
        <begin position="197"/>
        <end position="219"/>
    </location>
</feature>
<proteinExistence type="predicted"/>
<keyword evidence="3" id="KW-0732">Signal</keyword>
<accession>A0AAW0QKD7</accession>
<keyword evidence="2" id="KW-0472">Membrane</keyword>
<gene>
    <name evidence="4" type="ORF">PG999_009298</name>
</gene>
<comment type="caution">
    <text evidence="4">The sequence shown here is derived from an EMBL/GenBank/DDBJ whole genome shotgun (WGS) entry which is preliminary data.</text>
</comment>
<feature type="chain" id="PRO_5044013142" description="Mid2 domain-containing protein" evidence="3">
    <location>
        <begin position="19"/>
        <end position="322"/>
    </location>
</feature>
<name>A0AAW0QKD7_9PEZI</name>
<evidence type="ECO:0000313" key="5">
    <source>
        <dbReference type="Proteomes" id="UP001392437"/>
    </source>
</evidence>
<evidence type="ECO:0000256" key="1">
    <source>
        <dbReference type="SAM" id="MobiDB-lite"/>
    </source>
</evidence>
<sequence length="322" mass="34962">MRSLSLLTLASLCHLSFQTQLRTQTDGFRSPGYIGNRKVDPLAAVEVWKVGEPRIVAFDAPWTEYGVELWQSVGADHANRTSHKVVYQQLLGQNLPRNFNWTVDSYDLKLSDSNMFFFWLRDPSDAARSVTSPYFNMTTDASAATPNTFFSYGGIEDSPGDSPTPPARSTPSPPPAASPAHPAAAQADGGISLAVQVGIGVGISVGGICSFVCAVIVGMHLRKKINLQRSAKELDEESVSSLPWPPTPKLGASEVWGLPKPPPSSFSLDKHPSSLSLDKQVELPMGRVQQPLHSPSPFLPNKKTSRYELDGKPRATSSVYSR</sequence>
<evidence type="ECO:0000256" key="3">
    <source>
        <dbReference type="SAM" id="SignalP"/>
    </source>
</evidence>
<evidence type="ECO:0008006" key="6">
    <source>
        <dbReference type="Google" id="ProtNLM"/>
    </source>
</evidence>